<evidence type="ECO:0000259" key="1">
    <source>
        <dbReference type="Pfam" id="PF00561"/>
    </source>
</evidence>
<dbReference type="Pfam" id="PF00561">
    <property type="entry name" value="Abhydrolase_1"/>
    <property type="match status" value="1"/>
</dbReference>
<reference evidence="2" key="1">
    <citation type="submission" date="2018-05" db="EMBL/GenBank/DDBJ databases">
        <authorList>
            <person name="Lanie J.A."/>
            <person name="Ng W.-L."/>
            <person name="Kazmierczak K.M."/>
            <person name="Andrzejewski T.M."/>
            <person name="Davidsen T.M."/>
            <person name="Wayne K.J."/>
            <person name="Tettelin H."/>
            <person name="Glass J.I."/>
            <person name="Rusch D."/>
            <person name="Podicherti R."/>
            <person name="Tsui H.-C.T."/>
            <person name="Winkler M.E."/>
        </authorList>
    </citation>
    <scope>NUCLEOTIDE SEQUENCE</scope>
</reference>
<dbReference type="InterPro" id="IPR000073">
    <property type="entry name" value="AB_hydrolase_1"/>
</dbReference>
<dbReference type="InterPro" id="IPR029058">
    <property type="entry name" value="AB_hydrolase_fold"/>
</dbReference>
<dbReference type="EMBL" id="UINC01166953">
    <property type="protein sequence ID" value="SVD69187.1"/>
    <property type="molecule type" value="Genomic_DNA"/>
</dbReference>
<dbReference type="PANTHER" id="PTHR43689:SF8">
    <property type="entry name" value="ALPHA_BETA-HYDROLASES SUPERFAMILY PROTEIN"/>
    <property type="match status" value="1"/>
</dbReference>
<sequence length="142" mass="16770">MRLGGHLIMRPWFLDRVLPATWKSLLNRIFYEKNRFTRQFIDACEETAHDGHIGYVSHMITTLRPDFLDRDFGDVLEHIQPPTWLIWGTHDLLVPASRLRRAAHLFSHVEVEEIPKCGHMPNIEYPFRLISFIERAIRNAEP</sequence>
<feature type="domain" description="AB hydrolase-1" evidence="1">
    <location>
        <begin position="50"/>
        <end position="124"/>
    </location>
</feature>
<name>A0A382XDE8_9ZZZZ</name>
<organism evidence="2">
    <name type="scientific">marine metagenome</name>
    <dbReference type="NCBI Taxonomy" id="408172"/>
    <lineage>
        <taxon>unclassified sequences</taxon>
        <taxon>metagenomes</taxon>
        <taxon>ecological metagenomes</taxon>
    </lineage>
</organism>
<dbReference type="AlphaFoldDB" id="A0A382XDE8"/>
<proteinExistence type="predicted"/>
<accession>A0A382XDE8</accession>
<dbReference type="SUPFAM" id="SSF53474">
    <property type="entry name" value="alpha/beta-Hydrolases"/>
    <property type="match status" value="1"/>
</dbReference>
<evidence type="ECO:0000313" key="2">
    <source>
        <dbReference type="EMBL" id="SVD69187.1"/>
    </source>
</evidence>
<gene>
    <name evidence="2" type="ORF">METZ01_LOCUS422041</name>
</gene>
<protein>
    <recommendedName>
        <fullName evidence="1">AB hydrolase-1 domain-containing protein</fullName>
    </recommendedName>
</protein>
<dbReference type="Gene3D" id="3.40.50.1820">
    <property type="entry name" value="alpha/beta hydrolase"/>
    <property type="match status" value="1"/>
</dbReference>
<dbReference type="PANTHER" id="PTHR43689">
    <property type="entry name" value="HYDROLASE"/>
    <property type="match status" value="1"/>
</dbReference>